<evidence type="ECO:0000313" key="2">
    <source>
        <dbReference type="Proteomes" id="UP000813461"/>
    </source>
</evidence>
<gene>
    <name evidence="1" type="ORF">FB567DRAFT_41729</name>
</gene>
<reference evidence="1" key="1">
    <citation type="journal article" date="2021" name="Nat. Commun.">
        <title>Genetic determinants of endophytism in the Arabidopsis root mycobiome.</title>
        <authorList>
            <person name="Mesny F."/>
            <person name="Miyauchi S."/>
            <person name="Thiergart T."/>
            <person name="Pickel B."/>
            <person name="Atanasova L."/>
            <person name="Karlsson M."/>
            <person name="Huettel B."/>
            <person name="Barry K.W."/>
            <person name="Haridas S."/>
            <person name="Chen C."/>
            <person name="Bauer D."/>
            <person name="Andreopoulos W."/>
            <person name="Pangilinan J."/>
            <person name="LaButti K."/>
            <person name="Riley R."/>
            <person name="Lipzen A."/>
            <person name="Clum A."/>
            <person name="Drula E."/>
            <person name="Henrissat B."/>
            <person name="Kohler A."/>
            <person name="Grigoriev I.V."/>
            <person name="Martin F.M."/>
            <person name="Hacquard S."/>
        </authorList>
    </citation>
    <scope>NUCLEOTIDE SEQUENCE</scope>
    <source>
        <strain evidence="1">MPI-SDFR-AT-0120</strain>
    </source>
</reference>
<dbReference type="AlphaFoldDB" id="A0A8K0RL65"/>
<organism evidence="1 2">
    <name type="scientific">Paraphoma chrysanthemicola</name>
    <dbReference type="NCBI Taxonomy" id="798071"/>
    <lineage>
        <taxon>Eukaryota</taxon>
        <taxon>Fungi</taxon>
        <taxon>Dikarya</taxon>
        <taxon>Ascomycota</taxon>
        <taxon>Pezizomycotina</taxon>
        <taxon>Dothideomycetes</taxon>
        <taxon>Pleosporomycetidae</taxon>
        <taxon>Pleosporales</taxon>
        <taxon>Pleosporineae</taxon>
        <taxon>Phaeosphaeriaceae</taxon>
        <taxon>Paraphoma</taxon>
    </lineage>
</organism>
<evidence type="ECO:0000313" key="1">
    <source>
        <dbReference type="EMBL" id="KAH7095847.1"/>
    </source>
</evidence>
<comment type="caution">
    <text evidence="1">The sequence shown here is derived from an EMBL/GenBank/DDBJ whole genome shotgun (WGS) entry which is preliminary data.</text>
</comment>
<name>A0A8K0RL65_9PLEO</name>
<proteinExistence type="predicted"/>
<accession>A0A8K0RL65</accession>
<dbReference type="EMBL" id="JAGMVJ010000001">
    <property type="protein sequence ID" value="KAH7095847.1"/>
    <property type="molecule type" value="Genomic_DNA"/>
</dbReference>
<keyword evidence="2" id="KW-1185">Reference proteome</keyword>
<dbReference type="Proteomes" id="UP000813461">
    <property type="component" value="Unassembled WGS sequence"/>
</dbReference>
<protein>
    <submittedName>
        <fullName evidence="1">Uncharacterized protein</fullName>
    </submittedName>
</protein>
<sequence>MRLVACITSAVCLTLEACGCDTAKDQVRIALVCAPTYSQVYRLSLLLLRTVMTLVYENNFSARVIPRSHLQRQPSP</sequence>